<dbReference type="GO" id="GO:0016853">
    <property type="term" value="F:isomerase activity"/>
    <property type="evidence" value="ECO:0007669"/>
    <property type="project" value="UniProtKB-KW"/>
</dbReference>
<dbReference type="InterPro" id="IPR051812">
    <property type="entry name" value="SPI_LacAB/RpiB"/>
</dbReference>
<accession>A0ABT1LQZ6</accession>
<dbReference type="Proteomes" id="UP001524318">
    <property type="component" value="Unassembled WGS sequence"/>
</dbReference>
<evidence type="ECO:0000256" key="1">
    <source>
        <dbReference type="ARBA" id="ARBA00008754"/>
    </source>
</evidence>
<dbReference type="Pfam" id="PF02502">
    <property type="entry name" value="LacAB_rpiB"/>
    <property type="match status" value="1"/>
</dbReference>
<evidence type="ECO:0000256" key="2">
    <source>
        <dbReference type="ARBA" id="ARBA00023235"/>
    </source>
</evidence>
<comment type="similarity">
    <text evidence="1">Belongs to the LacAB/RpiB family.</text>
</comment>
<dbReference type="PANTHER" id="PTHR43732">
    <property type="entry name" value="RIBOSE 5-PHOSPHATE ISOMERASE-RELATED"/>
    <property type="match status" value="1"/>
</dbReference>
<proteinExistence type="inferred from homology"/>
<dbReference type="InterPro" id="IPR036569">
    <property type="entry name" value="RpiB_LacA_LacB_sf"/>
</dbReference>
<dbReference type="SUPFAM" id="SSF89623">
    <property type="entry name" value="Ribose/Galactose isomerase RpiB/AlsB"/>
    <property type="match status" value="1"/>
</dbReference>
<protein>
    <submittedName>
        <fullName evidence="3">RpiB/LacA/LacB family sugar-phosphate isomerase</fullName>
    </submittedName>
</protein>
<dbReference type="PIRSF" id="PIRSF005384">
    <property type="entry name" value="RpiB_LacA_B"/>
    <property type="match status" value="1"/>
</dbReference>
<keyword evidence="2 3" id="KW-0413">Isomerase</keyword>
<comment type="caution">
    <text evidence="3">The sequence shown here is derived from an EMBL/GenBank/DDBJ whole genome shotgun (WGS) entry which is preliminary data.</text>
</comment>
<dbReference type="InterPro" id="IPR003500">
    <property type="entry name" value="RpiB_LacA_LacB"/>
</dbReference>
<dbReference type="NCBIfam" id="TIGR00689">
    <property type="entry name" value="rpiB_lacA_lacB"/>
    <property type="match status" value="1"/>
</dbReference>
<organism evidence="3 4">
    <name type="scientific">Pseudarthrobacter humi</name>
    <dbReference type="NCBI Taxonomy" id="2952523"/>
    <lineage>
        <taxon>Bacteria</taxon>
        <taxon>Bacillati</taxon>
        <taxon>Actinomycetota</taxon>
        <taxon>Actinomycetes</taxon>
        <taxon>Micrococcales</taxon>
        <taxon>Micrococcaceae</taxon>
        <taxon>Pseudarthrobacter</taxon>
    </lineage>
</organism>
<evidence type="ECO:0000313" key="4">
    <source>
        <dbReference type="Proteomes" id="UP001524318"/>
    </source>
</evidence>
<name>A0ABT1LQZ6_9MICC</name>
<dbReference type="PANTHER" id="PTHR43732:SF1">
    <property type="entry name" value="RIBOSE 5-PHOSPHATE ISOMERASE"/>
    <property type="match status" value="1"/>
</dbReference>
<keyword evidence="4" id="KW-1185">Reference proteome</keyword>
<evidence type="ECO:0000313" key="3">
    <source>
        <dbReference type="EMBL" id="MCP9000088.1"/>
    </source>
</evidence>
<dbReference type="RefSeq" id="WP_254749817.1">
    <property type="nucleotide sequence ID" value="NZ_JANCLV010000005.1"/>
</dbReference>
<gene>
    <name evidence="3" type="ORF">NFC73_10145</name>
</gene>
<reference evidence="3 4" key="1">
    <citation type="submission" date="2022-06" db="EMBL/GenBank/DDBJ databases">
        <title>Pseudarthrobacter sp. strain RMG13 Genome sequencing and assembly.</title>
        <authorList>
            <person name="Kim I."/>
        </authorList>
    </citation>
    <scope>NUCLEOTIDE SEQUENCE [LARGE SCALE GENOMIC DNA]</scope>
    <source>
        <strain evidence="3 4">RMG13</strain>
    </source>
</reference>
<sequence>MTTEPATPTPATPGLRLVLGADEAGVDYKNRILADLQDDPRISEIIDIGVNRSDAPADFVRPYPYVGIAAGELIRDGRADRAILFCGTGIGVAIAANKVDGIRATTAHDSFSVERSVLSNDCQVLTMGQRVVGVELASRLAREWIGYTFDPSSASADKVKVLTDFEGC</sequence>
<dbReference type="EMBL" id="JANCLV010000005">
    <property type="protein sequence ID" value="MCP9000088.1"/>
    <property type="molecule type" value="Genomic_DNA"/>
</dbReference>
<dbReference type="Gene3D" id="3.40.1400.10">
    <property type="entry name" value="Sugar-phosphate isomerase, RpiB/LacA/LacB"/>
    <property type="match status" value="1"/>
</dbReference>